<dbReference type="GO" id="GO:0008794">
    <property type="term" value="F:arsenate reductase (glutaredoxin) activity"/>
    <property type="evidence" value="ECO:0007669"/>
    <property type="project" value="UniProtKB-EC"/>
</dbReference>
<dbReference type="PANTHER" id="PTHR43428">
    <property type="entry name" value="ARSENATE REDUCTASE"/>
    <property type="match status" value="1"/>
</dbReference>
<reference evidence="3 4" key="1">
    <citation type="submission" date="2020-08" db="EMBL/GenBank/DDBJ databases">
        <title>Genomic Encyclopedia of Archaeal and Bacterial Type Strains, Phase II (KMG-II): from individual species to whole genera.</title>
        <authorList>
            <person name="Goeker M."/>
        </authorList>
    </citation>
    <scope>NUCLEOTIDE SEQUENCE [LARGE SCALE GENOMIC DNA]</scope>
    <source>
        <strain evidence="3 4">DSM 23288</strain>
    </source>
</reference>
<comment type="caution">
    <text evidence="3">The sequence shown here is derived from an EMBL/GenBank/DDBJ whole genome shotgun (WGS) entry which is preliminary data.</text>
</comment>
<protein>
    <submittedName>
        <fullName evidence="3">Arsenate reductase</fullName>
        <ecNumber evidence="3">1.20.4.1</ecNumber>
    </submittedName>
</protein>
<evidence type="ECO:0000256" key="1">
    <source>
        <dbReference type="ARBA" id="ARBA00022849"/>
    </source>
</evidence>
<evidence type="ECO:0000259" key="2">
    <source>
        <dbReference type="SMART" id="SM00226"/>
    </source>
</evidence>
<accession>A0A840IJA0</accession>
<dbReference type="EC" id="1.20.4.1" evidence="3"/>
<dbReference type="SUPFAM" id="SSF52788">
    <property type="entry name" value="Phosphotyrosine protein phosphatases I"/>
    <property type="match status" value="1"/>
</dbReference>
<dbReference type="AlphaFoldDB" id="A0A840IJA0"/>
<evidence type="ECO:0000313" key="4">
    <source>
        <dbReference type="Proteomes" id="UP000585272"/>
    </source>
</evidence>
<dbReference type="PANTHER" id="PTHR43428:SF1">
    <property type="entry name" value="ARSENATE REDUCTASE"/>
    <property type="match status" value="1"/>
</dbReference>
<gene>
    <name evidence="3" type="ORF">BDZ31_003904</name>
</gene>
<sequence>MANVLFVCLQNAGRSQMSHALFERAAADTGHAARSAGTSPAEHVHPEVVAVMRELGVDLADRTPRRLTEDDARWADVVVTMGCGDSCPYIPGRRYLDWDLTDPHGRDLDAVRAIRDEIARRVRTLLAELER</sequence>
<dbReference type="SMART" id="SM00226">
    <property type="entry name" value="LMWPc"/>
    <property type="match status" value="1"/>
</dbReference>
<dbReference type="GO" id="GO:0046685">
    <property type="term" value="P:response to arsenic-containing substance"/>
    <property type="evidence" value="ECO:0007669"/>
    <property type="project" value="UniProtKB-KW"/>
</dbReference>
<organism evidence="3 4">
    <name type="scientific">Conexibacter arvalis</name>
    <dbReference type="NCBI Taxonomy" id="912552"/>
    <lineage>
        <taxon>Bacteria</taxon>
        <taxon>Bacillati</taxon>
        <taxon>Actinomycetota</taxon>
        <taxon>Thermoleophilia</taxon>
        <taxon>Solirubrobacterales</taxon>
        <taxon>Conexibacteraceae</taxon>
        <taxon>Conexibacter</taxon>
    </lineage>
</organism>
<feature type="domain" description="Phosphotyrosine protein phosphatase I" evidence="2">
    <location>
        <begin position="2"/>
        <end position="128"/>
    </location>
</feature>
<keyword evidence="3" id="KW-0560">Oxidoreductase</keyword>
<keyword evidence="1" id="KW-0059">Arsenical resistance</keyword>
<dbReference type="EMBL" id="JACHNU010000006">
    <property type="protein sequence ID" value="MBB4664301.1"/>
    <property type="molecule type" value="Genomic_DNA"/>
</dbReference>
<dbReference type="InterPro" id="IPR036196">
    <property type="entry name" value="Ptyr_pPase_sf"/>
</dbReference>
<dbReference type="Pfam" id="PF01451">
    <property type="entry name" value="LMWPc"/>
    <property type="match status" value="1"/>
</dbReference>
<keyword evidence="4" id="KW-1185">Reference proteome</keyword>
<evidence type="ECO:0000313" key="3">
    <source>
        <dbReference type="EMBL" id="MBB4664301.1"/>
    </source>
</evidence>
<dbReference type="RefSeq" id="WP_183344192.1">
    <property type="nucleotide sequence ID" value="NZ_JACHNU010000006.1"/>
</dbReference>
<dbReference type="Gene3D" id="3.40.50.2300">
    <property type="match status" value="1"/>
</dbReference>
<dbReference type="InterPro" id="IPR023485">
    <property type="entry name" value="Ptyr_pPase"/>
</dbReference>
<proteinExistence type="predicted"/>
<name>A0A840IJA0_9ACTN</name>
<dbReference type="Proteomes" id="UP000585272">
    <property type="component" value="Unassembled WGS sequence"/>
</dbReference>
<dbReference type="CDD" id="cd16345">
    <property type="entry name" value="LMWP_ArsC"/>
    <property type="match status" value="1"/>
</dbReference>